<feature type="domain" description="Flavodoxin-like" evidence="4">
    <location>
        <begin position="4"/>
        <end position="153"/>
    </location>
</feature>
<protein>
    <submittedName>
        <fullName evidence="6">Flavodoxin</fullName>
    </submittedName>
</protein>
<dbReference type="InterPro" id="IPR017900">
    <property type="entry name" value="4Fe4S_Fe_S_CS"/>
</dbReference>
<dbReference type="GO" id="GO:0046872">
    <property type="term" value="F:metal ion binding"/>
    <property type="evidence" value="ECO:0007669"/>
    <property type="project" value="UniProtKB-KW"/>
</dbReference>
<gene>
    <name evidence="6" type="ORF">ACWI_02200</name>
</gene>
<dbReference type="PROSITE" id="PS50902">
    <property type="entry name" value="FLAVODOXIN_LIKE"/>
    <property type="match status" value="1"/>
</dbReference>
<sequence>MKKIGIFYFSGTGNTEIIARLLVESYKRSQVEVELFRIEDVVNHKKTSVINDFDLIGVGHPVLGFGASGITDQFAQMLPSCPGKKAFVFKTASSPHYLNQGASDRVIQIMEAKGYRVFHNSIIAMPCNLFIKYDDQLNKQLYQAAVKKVEHIVTDTLNEQEQHLKINGILSKLLRVLYYGEEHYGAQYFAKGLAASANCTHCKKCVRDCPTNNISEVEDGISFGSNCIWCMRCIYACPNHAIKAKHLSGCVLDPYTGGFNIDQLLNNPQIDGNYVTEKSKGYYKHFIKYFSEAE</sequence>
<evidence type="ECO:0000259" key="5">
    <source>
        <dbReference type="PROSITE" id="PS51379"/>
    </source>
</evidence>
<dbReference type="InterPro" id="IPR029039">
    <property type="entry name" value="Flavoprotein-like_sf"/>
</dbReference>
<dbReference type="Pfam" id="PF13187">
    <property type="entry name" value="Fer4_9"/>
    <property type="match status" value="1"/>
</dbReference>
<evidence type="ECO:0000259" key="4">
    <source>
        <dbReference type="PROSITE" id="PS50902"/>
    </source>
</evidence>
<dbReference type="InterPro" id="IPR017896">
    <property type="entry name" value="4Fe4S_Fe-S-bd"/>
</dbReference>
<keyword evidence="1" id="KW-0479">Metal-binding</keyword>
<evidence type="ECO:0000256" key="3">
    <source>
        <dbReference type="ARBA" id="ARBA00023014"/>
    </source>
</evidence>
<dbReference type="InterPro" id="IPR047964">
    <property type="entry name" value="EFR1-like"/>
</dbReference>
<dbReference type="PROSITE" id="PS00201">
    <property type="entry name" value="FLAVODOXIN"/>
    <property type="match status" value="1"/>
</dbReference>
<dbReference type="PROSITE" id="PS51379">
    <property type="entry name" value="4FE4S_FER_2"/>
    <property type="match status" value="2"/>
</dbReference>
<dbReference type="SUPFAM" id="SSF52218">
    <property type="entry name" value="Flavoproteins"/>
    <property type="match status" value="1"/>
</dbReference>
<dbReference type="AlphaFoldDB" id="A0A1F2PLL4"/>
<proteinExistence type="predicted"/>
<dbReference type="PROSITE" id="PS00198">
    <property type="entry name" value="4FE4S_FER_1"/>
    <property type="match status" value="1"/>
</dbReference>
<dbReference type="OrthoDB" id="9813995at2"/>
<dbReference type="GO" id="GO:0051536">
    <property type="term" value="F:iron-sulfur cluster binding"/>
    <property type="evidence" value="ECO:0007669"/>
    <property type="project" value="UniProtKB-KW"/>
</dbReference>
<accession>A0A1F2PLL4</accession>
<dbReference type="Proteomes" id="UP000176244">
    <property type="component" value="Unassembled WGS sequence"/>
</dbReference>
<dbReference type="GO" id="GO:0009055">
    <property type="term" value="F:electron transfer activity"/>
    <property type="evidence" value="ECO:0007669"/>
    <property type="project" value="InterPro"/>
</dbReference>
<evidence type="ECO:0000256" key="2">
    <source>
        <dbReference type="ARBA" id="ARBA00023004"/>
    </source>
</evidence>
<dbReference type="GO" id="GO:0016651">
    <property type="term" value="F:oxidoreductase activity, acting on NAD(P)H"/>
    <property type="evidence" value="ECO:0007669"/>
    <property type="project" value="UniProtKB-ARBA"/>
</dbReference>
<evidence type="ECO:0000313" key="6">
    <source>
        <dbReference type="EMBL" id="OFV72309.1"/>
    </source>
</evidence>
<keyword evidence="3" id="KW-0411">Iron-sulfur</keyword>
<organism evidence="6 7">
    <name type="scientific">Acetobacterium wieringae</name>
    <dbReference type="NCBI Taxonomy" id="52694"/>
    <lineage>
        <taxon>Bacteria</taxon>
        <taxon>Bacillati</taxon>
        <taxon>Bacillota</taxon>
        <taxon>Clostridia</taxon>
        <taxon>Eubacteriales</taxon>
        <taxon>Eubacteriaceae</taxon>
        <taxon>Acetobacterium</taxon>
    </lineage>
</organism>
<dbReference type="NCBIfam" id="NF038196">
    <property type="entry name" value="ferrodoxin_EFR1"/>
    <property type="match status" value="1"/>
</dbReference>
<comment type="caution">
    <text evidence="6">The sequence shown here is derived from an EMBL/GenBank/DDBJ whole genome shotgun (WGS) entry which is preliminary data.</text>
</comment>
<dbReference type="InterPro" id="IPR008254">
    <property type="entry name" value="Flavodoxin/NO_synth"/>
</dbReference>
<dbReference type="InterPro" id="IPR001226">
    <property type="entry name" value="Flavodoxin_CS"/>
</dbReference>
<dbReference type="EMBL" id="LKEU01000010">
    <property type="protein sequence ID" value="OFV72309.1"/>
    <property type="molecule type" value="Genomic_DNA"/>
</dbReference>
<dbReference type="STRING" id="52694.ACWI_02200"/>
<feature type="domain" description="4Fe-4S ferredoxin-type" evidence="5">
    <location>
        <begin position="190"/>
        <end position="219"/>
    </location>
</feature>
<name>A0A1F2PLL4_9FIRM</name>
<dbReference type="Gene3D" id="3.30.70.20">
    <property type="match status" value="1"/>
</dbReference>
<dbReference type="RefSeq" id="WP_070369591.1">
    <property type="nucleotide sequence ID" value="NZ_LKEU01000010.1"/>
</dbReference>
<keyword evidence="2" id="KW-0408">Iron</keyword>
<feature type="domain" description="4Fe-4S ferredoxin-type" evidence="5">
    <location>
        <begin position="225"/>
        <end position="247"/>
    </location>
</feature>
<reference evidence="6 7" key="1">
    <citation type="submission" date="2015-09" db="EMBL/GenBank/DDBJ databases">
        <title>Genome sequence of Acetobacterium wieringae DSM 1911.</title>
        <authorList>
            <person name="Poehlein A."/>
            <person name="Bengelsdorf F.R."/>
            <person name="Schiel-Bengelsdorf B."/>
            <person name="Duerre P."/>
            <person name="Daniel R."/>
        </authorList>
    </citation>
    <scope>NUCLEOTIDE SEQUENCE [LARGE SCALE GENOMIC DNA]</scope>
    <source>
        <strain evidence="6 7">DSM 1911</strain>
    </source>
</reference>
<evidence type="ECO:0000313" key="7">
    <source>
        <dbReference type="Proteomes" id="UP000176244"/>
    </source>
</evidence>
<dbReference type="Gene3D" id="3.40.50.360">
    <property type="match status" value="1"/>
</dbReference>
<dbReference type="SUPFAM" id="SSF54862">
    <property type="entry name" value="4Fe-4S ferredoxins"/>
    <property type="match status" value="1"/>
</dbReference>
<evidence type="ECO:0000256" key="1">
    <source>
        <dbReference type="ARBA" id="ARBA00022723"/>
    </source>
</evidence>
<dbReference type="GO" id="GO:0010181">
    <property type="term" value="F:FMN binding"/>
    <property type="evidence" value="ECO:0007669"/>
    <property type="project" value="InterPro"/>
</dbReference>